<dbReference type="AlphaFoldDB" id="A0AAI8B7J7"/>
<dbReference type="PANTHER" id="PTHR43656:SF2">
    <property type="entry name" value="BINDING OXIDOREDUCTASE, PUTATIVE (AFU_ORTHOLOGUE AFUA_2G08260)-RELATED"/>
    <property type="match status" value="1"/>
</dbReference>
<dbReference type="Gene3D" id="3.20.20.70">
    <property type="entry name" value="Aldolase class I"/>
    <property type="match status" value="1"/>
</dbReference>
<dbReference type="PANTHER" id="PTHR43656">
    <property type="entry name" value="BINDING OXIDOREDUCTASE, PUTATIVE (AFU_ORTHOLOGUE AFUA_2G08260)-RELATED"/>
    <property type="match status" value="1"/>
</dbReference>
<name>A0AAI8B7J7_9BURK</name>
<dbReference type="InterPro" id="IPR051799">
    <property type="entry name" value="NADH_flavin_oxidoreductase"/>
</dbReference>
<dbReference type="EMBL" id="CP008726">
    <property type="protein sequence ID" value="AIO67593.1"/>
    <property type="molecule type" value="Genomic_DNA"/>
</dbReference>
<dbReference type="KEGG" id="bok:DM82_1268"/>
<keyword evidence="1" id="KW-0285">Flavoprotein</keyword>
<evidence type="ECO:0000259" key="3">
    <source>
        <dbReference type="Pfam" id="PF00724"/>
    </source>
</evidence>
<evidence type="ECO:0000256" key="1">
    <source>
        <dbReference type="ARBA" id="ARBA00022630"/>
    </source>
</evidence>
<evidence type="ECO:0000313" key="4">
    <source>
        <dbReference type="EMBL" id="AIO67593.1"/>
    </source>
</evidence>
<proteinExistence type="predicted"/>
<accession>A0AAI8B7J7</accession>
<dbReference type="Proteomes" id="UP000029424">
    <property type="component" value="Chromosome 1"/>
</dbReference>
<dbReference type="InterPro" id="IPR013785">
    <property type="entry name" value="Aldolase_TIM"/>
</dbReference>
<dbReference type="Pfam" id="PF00724">
    <property type="entry name" value="Oxidored_FMN"/>
    <property type="match status" value="1"/>
</dbReference>
<organism evidence="4 5">
    <name type="scientific">Burkholderia oklahomensis</name>
    <dbReference type="NCBI Taxonomy" id="342113"/>
    <lineage>
        <taxon>Bacteria</taxon>
        <taxon>Pseudomonadati</taxon>
        <taxon>Pseudomonadota</taxon>
        <taxon>Betaproteobacteria</taxon>
        <taxon>Burkholderiales</taxon>
        <taxon>Burkholderiaceae</taxon>
        <taxon>Burkholderia</taxon>
        <taxon>pseudomallei group</taxon>
    </lineage>
</organism>
<reference evidence="4 5" key="1">
    <citation type="submission" date="2014-06" db="EMBL/GenBank/DDBJ databases">
        <authorList>
            <person name="Bishop-Lilly K.A."/>
            <person name="Broomall S.M."/>
            <person name="Chain P.S."/>
            <person name="Chertkov O."/>
            <person name="Coyne S.R."/>
            <person name="Daligault H.E."/>
            <person name="Davenport K.W."/>
            <person name="Erkkila T."/>
            <person name="Frey K.G."/>
            <person name="Gibbons H.S."/>
            <person name="Gu W."/>
            <person name="Jaissle J."/>
            <person name="Johnson S.L."/>
            <person name="Koroleva G.I."/>
            <person name="Ladner J.T."/>
            <person name="Lo C.-C."/>
            <person name="Minogue T.D."/>
            <person name="Munk C."/>
            <person name="Palacios G.F."/>
            <person name="Redden C.L."/>
            <person name="Rosenzweig C.N."/>
            <person name="Scholz M.B."/>
            <person name="Teshima H."/>
            <person name="Xu Y."/>
        </authorList>
    </citation>
    <scope>NUCLEOTIDE SEQUENCE [LARGE SCALE GENOMIC DNA]</scope>
    <source>
        <strain evidence="4 5">EO147</strain>
    </source>
</reference>
<dbReference type="RefSeq" id="WP_025989813.1">
    <property type="nucleotide sequence ID" value="NZ_CADEQG010000012.1"/>
</dbReference>
<keyword evidence="5" id="KW-1185">Reference proteome</keyword>
<dbReference type="CDD" id="cd04733">
    <property type="entry name" value="OYE_like_2_FMN"/>
    <property type="match status" value="1"/>
</dbReference>
<evidence type="ECO:0000256" key="2">
    <source>
        <dbReference type="ARBA" id="ARBA00023002"/>
    </source>
</evidence>
<keyword evidence="2" id="KW-0560">Oxidoreductase</keyword>
<protein>
    <submittedName>
        <fullName evidence="4">Flavin oxidoreductase / NADH oxidase family protein</fullName>
    </submittedName>
</protein>
<dbReference type="GO" id="GO:0016491">
    <property type="term" value="F:oxidoreductase activity"/>
    <property type="evidence" value="ECO:0007669"/>
    <property type="project" value="UniProtKB-KW"/>
</dbReference>
<dbReference type="InterPro" id="IPR001155">
    <property type="entry name" value="OxRdtase_FMN_N"/>
</dbReference>
<dbReference type="GeneID" id="60549583"/>
<dbReference type="GO" id="GO:0010181">
    <property type="term" value="F:FMN binding"/>
    <property type="evidence" value="ECO:0007669"/>
    <property type="project" value="InterPro"/>
</dbReference>
<feature type="domain" description="NADH:flavin oxidoreductase/NADH oxidase N-terminal" evidence="3">
    <location>
        <begin position="2"/>
        <end position="335"/>
    </location>
</feature>
<gene>
    <name evidence="4" type="ORF">DM82_1268</name>
</gene>
<evidence type="ECO:0000313" key="5">
    <source>
        <dbReference type="Proteomes" id="UP000029424"/>
    </source>
</evidence>
<dbReference type="SUPFAM" id="SSF51395">
    <property type="entry name" value="FMN-linked oxidoreductases"/>
    <property type="match status" value="1"/>
</dbReference>
<sequence length="411" mass="44918">MKLFTPLALPNGAMISNRLAKAAMEENMADADHAPSDALLRLYDAWAGGGAGLILTGNVMVDSRAMTGPNGVVLEDDARLDRFRRWARIARAHGAHVWMQINHPGRQMQAALGQTTLAPSAVALELGALSRQFPVPREMTEQDIADVQRRFTRSAQLAEQSGFTGVQIHAAHGYLLSQFLSPITNKRQDKWGGGIENRARLLVEIVRSVRSAVAPGFVVAVKLNSADFQRGGFSSDDAKRVVEMLNPLGVDLVELSGGSYEVPAMQGQARDGRTLAREAYFLEFARDIVAAAHMPLMVTGGIRRRAVAEAVIDSGIAMVGIATALSIDPNLPRDWRDGKDNAPMLRPIVWKNKALGSLANMAVVKFQLKRLSEGRAADPDVSPLKALMFQQLAAACQTRRYRRWVVRRTPR</sequence>